<keyword evidence="1" id="KW-1133">Transmembrane helix</keyword>
<keyword evidence="1" id="KW-0812">Transmembrane</keyword>
<evidence type="ECO:0008006" key="4">
    <source>
        <dbReference type="Google" id="ProtNLM"/>
    </source>
</evidence>
<dbReference type="RefSeq" id="WP_125695855.1">
    <property type="nucleotide sequence ID" value="NZ_JBHTOG010000044.1"/>
</dbReference>
<name>A0ABW4CSW4_9LACO</name>
<keyword evidence="1" id="KW-0472">Membrane</keyword>
<evidence type="ECO:0000313" key="3">
    <source>
        <dbReference type="Proteomes" id="UP001597192"/>
    </source>
</evidence>
<comment type="caution">
    <text evidence="2">The sequence shown here is derived from an EMBL/GenBank/DDBJ whole genome shotgun (WGS) entry which is preliminary data.</text>
</comment>
<sequence>MRKIWFGVGVLWLASIVYFLIYVNNPALRTLVDTTGLWAGVHVAADFALIGGGIALIIHFIRKFVHHDD</sequence>
<protein>
    <recommendedName>
        <fullName evidence="4">DUF3923 domain-containing protein</fullName>
    </recommendedName>
</protein>
<feature type="transmembrane region" description="Helical" evidence="1">
    <location>
        <begin position="5"/>
        <end position="23"/>
    </location>
</feature>
<evidence type="ECO:0000313" key="2">
    <source>
        <dbReference type="EMBL" id="MFD1432776.1"/>
    </source>
</evidence>
<reference evidence="3" key="1">
    <citation type="journal article" date="2019" name="Int. J. Syst. Evol. Microbiol.">
        <title>The Global Catalogue of Microorganisms (GCM) 10K type strain sequencing project: providing services to taxonomists for standard genome sequencing and annotation.</title>
        <authorList>
            <consortium name="The Broad Institute Genomics Platform"/>
            <consortium name="The Broad Institute Genome Sequencing Center for Infectious Disease"/>
            <person name="Wu L."/>
            <person name="Ma J."/>
        </authorList>
    </citation>
    <scope>NUCLEOTIDE SEQUENCE [LARGE SCALE GENOMIC DNA]</scope>
    <source>
        <strain evidence="3">CCM 8947</strain>
    </source>
</reference>
<dbReference type="Proteomes" id="UP001597192">
    <property type="component" value="Unassembled WGS sequence"/>
</dbReference>
<organism evidence="2 3">
    <name type="scientific">Lacticaseibacillus yichunensis</name>
    <dbReference type="NCBI Taxonomy" id="2486015"/>
    <lineage>
        <taxon>Bacteria</taxon>
        <taxon>Bacillati</taxon>
        <taxon>Bacillota</taxon>
        <taxon>Bacilli</taxon>
        <taxon>Lactobacillales</taxon>
        <taxon>Lactobacillaceae</taxon>
        <taxon>Lacticaseibacillus</taxon>
    </lineage>
</organism>
<accession>A0ABW4CSW4</accession>
<dbReference type="EMBL" id="JBHTOG010000044">
    <property type="protein sequence ID" value="MFD1432776.1"/>
    <property type="molecule type" value="Genomic_DNA"/>
</dbReference>
<keyword evidence="3" id="KW-1185">Reference proteome</keyword>
<gene>
    <name evidence="2" type="ORF">ACFQ47_08850</name>
</gene>
<feature type="transmembrane region" description="Helical" evidence="1">
    <location>
        <begin position="35"/>
        <end position="61"/>
    </location>
</feature>
<proteinExistence type="predicted"/>
<evidence type="ECO:0000256" key="1">
    <source>
        <dbReference type="SAM" id="Phobius"/>
    </source>
</evidence>